<evidence type="ECO:0000313" key="1">
    <source>
        <dbReference type="EMBL" id="GAA0583485.1"/>
    </source>
</evidence>
<dbReference type="Proteomes" id="UP001501588">
    <property type="component" value="Unassembled WGS sequence"/>
</dbReference>
<dbReference type="EMBL" id="BAAAFZ010000028">
    <property type="protein sequence ID" value="GAA0583485.1"/>
    <property type="molecule type" value="Genomic_DNA"/>
</dbReference>
<name>A0ABN1F6I7_9PROT</name>
<organism evidence="1 2">
    <name type="scientific">Craurococcus roseus</name>
    <dbReference type="NCBI Taxonomy" id="77585"/>
    <lineage>
        <taxon>Bacteria</taxon>
        <taxon>Pseudomonadati</taxon>
        <taxon>Pseudomonadota</taxon>
        <taxon>Alphaproteobacteria</taxon>
        <taxon>Acetobacterales</taxon>
        <taxon>Acetobacteraceae</taxon>
        <taxon>Craurococcus</taxon>
    </lineage>
</organism>
<evidence type="ECO:0000313" key="2">
    <source>
        <dbReference type="Proteomes" id="UP001501588"/>
    </source>
</evidence>
<proteinExistence type="predicted"/>
<dbReference type="SUPFAM" id="SSF53335">
    <property type="entry name" value="S-adenosyl-L-methionine-dependent methyltransferases"/>
    <property type="match status" value="1"/>
</dbReference>
<dbReference type="Gene3D" id="3.40.50.150">
    <property type="entry name" value="Vaccinia Virus protein VP39"/>
    <property type="match status" value="1"/>
</dbReference>
<keyword evidence="2" id="KW-1185">Reference proteome</keyword>
<evidence type="ECO:0008006" key="3">
    <source>
        <dbReference type="Google" id="ProtNLM"/>
    </source>
</evidence>
<accession>A0ABN1F6I7</accession>
<comment type="caution">
    <text evidence="1">The sequence shown here is derived from an EMBL/GenBank/DDBJ whole genome shotgun (WGS) entry which is preliminary data.</text>
</comment>
<reference evidence="1 2" key="1">
    <citation type="journal article" date="2019" name="Int. J. Syst. Evol. Microbiol.">
        <title>The Global Catalogue of Microorganisms (GCM) 10K type strain sequencing project: providing services to taxonomists for standard genome sequencing and annotation.</title>
        <authorList>
            <consortium name="The Broad Institute Genomics Platform"/>
            <consortium name="The Broad Institute Genome Sequencing Center for Infectious Disease"/>
            <person name="Wu L."/>
            <person name="Ma J."/>
        </authorList>
    </citation>
    <scope>NUCLEOTIDE SEQUENCE [LARGE SCALE GENOMIC DNA]</scope>
    <source>
        <strain evidence="1 2">JCM 9933</strain>
    </source>
</reference>
<protein>
    <recommendedName>
        <fullName evidence="3">Class I SAM-dependent methyltransferase</fullName>
    </recommendedName>
</protein>
<sequence>MTPDFDAYLDARPQDEYAQTHRLRFRETWARLRDLVDGAEDVLELGALSPVGAYLRDRRGARVSALETDLRYPPYPAPDAGADLMLCLEVLEHLNDAHYPGASIGEIAMFTRSGARAMFRECRRVLRPRGRLALTTPNAASIDVLGNVLRRRHPFRYPPHVREYAPAEVVDLARESGFETERASTFFAWNAHPDVDRDALIAGLDAMGFDMSDRGDDAFFVFRAPPA</sequence>
<gene>
    <name evidence="1" type="ORF">GCM10009416_22400</name>
</gene>
<dbReference type="RefSeq" id="WP_343895381.1">
    <property type="nucleotide sequence ID" value="NZ_BAAAFZ010000028.1"/>
</dbReference>
<dbReference type="InterPro" id="IPR029063">
    <property type="entry name" value="SAM-dependent_MTases_sf"/>
</dbReference>